<feature type="chain" id="PRO_5045725753" description="Lipoprotein" evidence="1">
    <location>
        <begin position="22"/>
        <end position="156"/>
    </location>
</feature>
<dbReference type="RefSeq" id="WP_319955723.1">
    <property type="nucleotide sequence ID" value="NZ_JAXAVX010000016.1"/>
</dbReference>
<protein>
    <recommendedName>
        <fullName evidence="4">Lipoprotein</fullName>
    </recommendedName>
</protein>
<gene>
    <name evidence="2" type="ORF">SK069_18395</name>
</gene>
<reference evidence="2 3" key="1">
    <citation type="submission" date="2023-11" db="EMBL/GenBank/DDBJ databases">
        <authorList>
            <person name="Xu M."/>
            <person name="Jiang T."/>
        </authorList>
    </citation>
    <scope>NUCLEOTIDE SEQUENCE [LARGE SCALE GENOMIC DNA]</scope>
    <source>
        <strain evidence="2 3">SD</strain>
    </source>
</reference>
<organism evidence="2 3">
    <name type="scientific">Patulibacter brassicae</name>
    <dbReference type="NCBI Taxonomy" id="1705717"/>
    <lineage>
        <taxon>Bacteria</taxon>
        <taxon>Bacillati</taxon>
        <taxon>Actinomycetota</taxon>
        <taxon>Thermoleophilia</taxon>
        <taxon>Solirubrobacterales</taxon>
        <taxon>Patulibacteraceae</taxon>
        <taxon>Patulibacter</taxon>
    </lineage>
</organism>
<proteinExistence type="predicted"/>
<comment type="caution">
    <text evidence="2">The sequence shown here is derived from an EMBL/GenBank/DDBJ whole genome shotgun (WGS) entry which is preliminary data.</text>
</comment>
<dbReference type="PROSITE" id="PS51257">
    <property type="entry name" value="PROKAR_LIPOPROTEIN"/>
    <property type="match status" value="1"/>
</dbReference>
<name>A0ABU4VR49_9ACTN</name>
<evidence type="ECO:0000313" key="2">
    <source>
        <dbReference type="EMBL" id="MDX8153574.1"/>
    </source>
</evidence>
<sequence>MPARRTAAALSAALAMTLAGCGDDADPTAFAAATDRTCRDVAAAVTTLREELVRGDGDSVSAALRTAVDRYAQRVDRAASTLADAQAPDDDRDFRDGAVGALREHAATLRRAARQAASGTLPTALAQQLERTGPAALPEIPDGILESAPACRAAVR</sequence>
<accession>A0ABU4VR49</accession>
<keyword evidence="1" id="KW-0732">Signal</keyword>
<dbReference type="Proteomes" id="UP001277761">
    <property type="component" value="Unassembled WGS sequence"/>
</dbReference>
<evidence type="ECO:0000256" key="1">
    <source>
        <dbReference type="SAM" id="SignalP"/>
    </source>
</evidence>
<dbReference type="EMBL" id="JAXAVX010000016">
    <property type="protein sequence ID" value="MDX8153574.1"/>
    <property type="molecule type" value="Genomic_DNA"/>
</dbReference>
<evidence type="ECO:0000313" key="3">
    <source>
        <dbReference type="Proteomes" id="UP001277761"/>
    </source>
</evidence>
<feature type="signal peptide" evidence="1">
    <location>
        <begin position="1"/>
        <end position="21"/>
    </location>
</feature>
<evidence type="ECO:0008006" key="4">
    <source>
        <dbReference type="Google" id="ProtNLM"/>
    </source>
</evidence>
<keyword evidence="3" id="KW-1185">Reference proteome</keyword>